<evidence type="ECO:0000313" key="2">
    <source>
        <dbReference type="Proteomes" id="UP000248090"/>
    </source>
</evidence>
<dbReference type="Pfam" id="PF13419">
    <property type="entry name" value="HAD_2"/>
    <property type="match status" value="1"/>
</dbReference>
<sequence length="646" mass="74883">MKIPFKKQLKRIIKGSRDPQRSYRAGILASALRGGLFDPAWYKDTYKLETDDLEQLFSDYFRKSSFANVNPSPSFDSETYHKLHTDVYHLGLCPLAHYLEHGQREGRMATPATNKWSPSSELKASTALTESAKEQKVAVHLHIFYEDFIERFYHTLVQFPVEFDLLLTLSKPEYIELAKARFGKLKNVKQIDTAVVPNRGRNFGPLLVEYGSKLQEYDLFCHLHSKKSLYSGKEQTQWSDYQNEFILKDPSVTTRLLNMFSDHPELGLYYPTSFWMMPSWVNHWTCNKGFAQPFLDEWQVQMQSDFLPYPVGGMFWARPKALQQLLSKRFSYEDFPAEPLPNDGSMLHAIERLLGVLTEHNGFEQFFYYPPTGQFTQDSSYIYMNYNQSLESVSSAIHAYHAVSFDVFDTLVRREFSEPDYAKLLLGKSLAEQGVVNDAQTFVRLRNETEFELRKESSFQGDISIEAIYRRIASSLNVPESKADEWMWQEFSHDLAMIQPKNEMVELFNQLSQSEKNLFIISDTYYTPHQIEKMLRKVGIHGRYQLLVSSEEQKRKDNGTMWRYMKEQVTEKKISSLIHIGDNVRADAQIPGDLGFSTFHILHPNDKWLACGFPDVISSAEKLNELHILKWGSMISDNGRYPLIGG</sequence>
<keyword evidence="2" id="KW-1185">Reference proteome</keyword>
<dbReference type="Proteomes" id="UP000248090">
    <property type="component" value="Unassembled WGS sequence"/>
</dbReference>
<dbReference type="InterPro" id="IPR007739">
    <property type="entry name" value="RgpF"/>
</dbReference>
<dbReference type="InterPro" id="IPR023198">
    <property type="entry name" value="PGP-like_dom2"/>
</dbReference>
<proteinExistence type="predicted"/>
<dbReference type="SUPFAM" id="SSF56784">
    <property type="entry name" value="HAD-like"/>
    <property type="match status" value="1"/>
</dbReference>
<dbReference type="InterPro" id="IPR036412">
    <property type="entry name" value="HAD-like_sf"/>
</dbReference>
<dbReference type="Gene3D" id="1.10.150.240">
    <property type="entry name" value="Putative phosphatase, domain 2"/>
    <property type="match status" value="1"/>
</dbReference>
<comment type="caution">
    <text evidence="1">The sequence shown here is derived from an EMBL/GenBank/DDBJ whole genome shotgun (WGS) entry which is preliminary data.</text>
</comment>
<dbReference type="InterPro" id="IPR023214">
    <property type="entry name" value="HAD_sf"/>
</dbReference>
<organism evidence="1 2">
    <name type="scientific">Pokkaliibacter plantistimulans</name>
    <dbReference type="NCBI Taxonomy" id="1635171"/>
    <lineage>
        <taxon>Bacteria</taxon>
        <taxon>Pseudomonadati</taxon>
        <taxon>Pseudomonadota</taxon>
        <taxon>Gammaproteobacteria</taxon>
        <taxon>Oceanospirillales</taxon>
        <taxon>Balneatrichaceae</taxon>
        <taxon>Pokkaliibacter</taxon>
    </lineage>
</organism>
<reference evidence="1 2" key="1">
    <citation type="submission" date="2015-03" db="EMBL/GenBank/DDBJ databases">
        <authorList>
            <person name="Krishnan R."/>
            <person name="Midha S."/>
            <person name="Patil P.B."/>
            <person name="Rameshkumar N."/>
        </authorList>
    </citation>
    <scope>NUCLEOTIDE SEQUENCE [LARGE SCALE GENOMIC DNA]</scope>
    <source>
        <strain evidence="1 2">L1E11</strain>
    </source>
</reference>
<dbReference type="InterPro" id="IPR041492">
    <property type="entry name" value="HAD_2"/>
</dbReference>
<name>A0ABX5LZ60_9GAMM</name>
<gene>
    <name evidence="1" type="ORF">WH50_07170</name>
</gene>
<dbReference type="RefSeq" id="WP_110186703.1">
    <property type="nucleotide sequence ID" value="NZ_CP177354.1"/>
</dbReference>
<accession>A0ABX5LZ60</accession>
<dbReference type="GO" id="GO:0016740">
    <property type="term" value="F:transferase activity"/>
    <property type="evidence" value="ECO:0007669"/>
    <property type="project" value="UniProtKB-KW"/>
</dbReference>
<dbReference type="EMBL" id="LAPT01000028">
    <property type="protein sequence ID" value="PXF31977.1"/>
    <property type="molecule type" value="Genomic_DNA"/>
</dbReference>
<dbReference type="Gene3D" id="3.40.50.1000">
    <property type="entry name" value="HAD superfamily/HAD-like"/>
    <property type="match status" value="1"/>
</dbReference>
<dbReference type="Pfam" id="PF05045">
    <property type="entry name" value="RgpF"/>
    <property type="match status" value="1"/>
</dbReference>
<protein>
    <submittedName>
        <fullName evidence="1">Glycosyl transferase family 1</fullName>
    </submittedName>
</protein>
<keyword evidence="1" id="KW-0808">Transferase</keyword>
<evidence type="ECO:0000313" key="1">
    <source>
        <dbReference type="EMBL" id="PXF31977.1"/>
    </source>
</evidence>